<protein>
    <recommendedName>
        <fullName evidence="3">DUF4468 domain-containing protein</fullName>
    </recommendedName>
</protein>
<evidence type="ECO:0000313" key="1">
    <source>
        <dbReference type="EMBL" id="GGC49009.1"/>
    </source>
</evidence>
<evidence type="ECO:0008006" key="3">
    <source>
        <dbReference type="Google" id="ProtNLM"/>
    </source>
</evidence>
<comment type="caution">
    <text evidence="1">The sequence shown here is derived from an EMBL/GenBank/DDBJ whole genome shotgun (WGS) entry which is preliminary data.</text>
</comment>
<keyword evidence="2" id="KW-1185">Reference proteome</keyword>
<reference evidence="2" key="1">
    <citation type="journal article" date="2019" name="Int. J. Syst. Evol. Microbiol.">
        <title>The Global Catalogue of Microorganisms (GCM) 10K type strain sequencing project: providing services to taxonomists for standard genome sequencing and annotation.</title>
        <authorList>
            <consortium name="The Broad Institute Genomics Platform"/>
            <consortium name="The Broad Institute Genome Sequencing Center for Infectious Disease"/>
            <person name="Wu L."/>
            <person name="Ma J."/>
        </authorList>
    </citation>
    <scope>NUCLEOTIDE SEQUENCE [LARGE SCALE GENOMIC DNA]</scope>
    <source>
        <strain evidence="2">CGMCC 1.15342</strain>
    </source>
</reference>
<name>A0ABQ1N171_9SPHI</name>
<accession>A0ABQ1N171</accession>
<proteinExistence type="predicted"/>
<dbReference type="RefSeq" id="WP_188753888.1">
    <property type="nucleotide sequence ID" value="NZ_BMIK01000032.1"/>
</dbReference>
<organism evidence="1 2">
    <name type="scientific">Parapedobacter defluvii</name>
    <dbReference type="NCBI Taxonomy" id="2045106"/>
    <lineage>
        <taxon>Bacteria</taxon>
        <taxon>Pseudomonadati</taxon>
        <taxon>Bacteroidota</taxon>
        <taxon>Sphingobacteriia</taxon>
        <taxon>Sphingobacteriales</taxon>
        <taxon>Sphingobacteriaceae</taxon>
        <taxon>Parapedobacter</taxon>
    </lineage>
</organism>
<evidence type="ECO:0000313" key="2">
    <source>
        <dbReference type="Proteomes" id="UP000597338"/>
    </source>
</evidence>
<gene>
    <name evidence="1" type="ORF">GCM10011386_46540</name>
</gene>
<dbReference type="Proteomes" id="UP000597338">
    <property type="component" value="Unassembled WGS sequence"/>
</dbReference>
<sequence>MVNLVVMFMAGMAIGHGNPLKDDVGRDAGQFAVDQRGKFVVYKSEVLPNEVSFSEIQAQLNAFLASKGNETELKSTNRLESNGRIHMKKHAGIGNYVAGDVHYTLVVEDDGGQLNYWFTDLTYQPYRNDRYGKRVKATASPIPLERQMSKLNEHVWKKQKNYAYEAIDEMADQVLKQLEAADKPTVITIRMEE</sequence>
<dbReference type="EMBL" id="BMIK01000032">
    <property type="protein sequence ID" value="GGC49009.1"/>
    <property type="molecule type" value="Genomic_DNA"/>
</dbReference>